<dbReference type="InterPro" id="IPR032799">
    <property type="entry name" value="TAXi_C"/>
</dbReference>
<dbReference type="InterPro" id="IPR051708">
    <property type="entry name" value="Plant_Aspart_Prot_A1"/>
</dbReference>
<keyword evidence="2" id="KW-0378">Hydrolase</keyword>
<dbReference type="GO" id="GO:0005576">
    <property type="term" value="C:extracellular region"/>
    <property type="evidence" value="ECO:0007669"/>
    <property type="project" value="TreeGrafter"/>
</dbReference>
<comment type="caution">
    <text evidence="4">The sequence shown here is derived from an EMBL/GenBank/DDBJ whole genome shotgun (WGS) entry which is preliminary data.</text>
</comment>
<dbReference type="InterPro" id="IPR021109">
    <property type="entry name" value="Peptidase_aspartic_dom_sf"/>
</dbReference>
<dbReference type="EMBL" id="JACXVP010000003">
    <property type="protein sequence ID" value="KAG5615939.1"/>
    <property type="molecule type" value="Genomic_DNA"/>
</dbReference>
<feature type="domain" description="Peptidase A1" evidence="3">
    <location>
        <begin position="1"/>
        <end position="192"/>
    </location>
</feature>
<proteinExistence type="predicted"/>
<dbReference type="GO" id="GO:0006508">
    <property type="term" value="P:proteolysis"/>
    <property type="evidence" value="ECO:0007669"/>
    <property type="project" value="UniProtKB-KW"/>
</dbReference>
<feature type="non-terminal residue" evidence="4">
    <location>
        <position position="1"/>
    </location>
</feature>
<evidence type="ECO:0000256" key="1">
    <source>
        <dbReference type="ARBA" id="ARBA00022670"/>
    </source>
</evidence>
<dbReference type="PANTHER" id="PTHR47967">
    <property type="entry name" value="OS07G0603500 PROTEIN-RELATED"/>
    <property type="match status" value="1"/>
</dbReference>
<dbReference type="PANTHER" id="PTHR47967:SF128">
    <property type="entry name" value="ASPARTIC PROTEINASE CDR1-LIKE"/>
    <property type="match status" value="1"/>
</dbReference>
<dbReference type="Pfam" id="PF14541">
    <property type="entry name" value="TAXi_C"/>
    <property type="match status" value="1"/>
</dbReference>
<dbReference type="Gene3D" id="2.40.70.10">
    <property type="entry name" value="Acid Proteases"/>
    <property type="match status" value="1"/>
</dbReference>
<evidence type="ECO:0000256" key="2">
    <source>
        <dbReference type="ARBA" id="ARBA00022801"/>
    </source>
</evidence>
<keyword evidence="1" id="KW-0645">Protease</keyword>
<dbReference type="SUPFAM" id="SSF50630">
    <property type="entry name" value="Acid proteases"/>
    <property type="match status" value="1"/>
</dbReference>
<evidence type="ECO:0000313" key="5">
    <source>
        <dbReference type="Proteomes" id="UP000824120"/>
    </source>
</evidence>
<dbReference type="PROSITE" id="PS51767">
    <property type="entry name" value="PEPTIDASE_A1"/>
    <property type="match status" value="1"/>
</dbReference>
<dbReference type="Proteomes" id="UP000824120">
    <property type="component" value="Chromosome 3"/>
</dbReference>
<name>A0A9J5ZV15_SOLCO</name>
<keyword evidence="5" id="KW-1185">Reference proteome</keyword>
<dbReference type="InterPro" id="IPR033121">
    <property type="entry name" value="PEPTIDASE_A1"/>
</dbReference>
<sequence>VTIRIGGGEVSIINQLDKDINGKFSYRLISIPLDSPISNVTSHINFGSVSVGNKTLKFKSSKIGSSKFGSVGEEGNIIINSGIMLTFLPNNFYLTLESTLVNLISATKKDDPLGTFRLFYDSDNGTINIPTIVIHFTNAYLELSPSSTFSKIEECLVCLIIVPANEIAIFGNLAQGNFLIGYDLVANKISFKPTYCTKY</sequence>
<evidence type="ECO:0000313" key="4">
    <source>
        <dbReference type="EMBL" id="KAG5615939.1"/>
    </source>
</evidence>
<accession>A0A9J5ZV15</accession>
<organism evidence="4 5">
    <name type="scientific">Solanum commersonii</name>
    <name type="common">Commerson's wild potato</name>
    <name type="synonym">Commerson's nightshade</name>
    <dbReference type="NCBI Taxonomy" id="4109"/>
    <lineage>
        <taxon>Eukaryota</taxon>
        <taxon>Viridiplantae</taxon>
        <taxon>Streptophyta</taxon>
        <taxon>Embryophyta</taxon>
        <taxon>Tracheophyta</taxon>
        <taxon>Spermatophyta</taxon>
        <taxon>Magnoliopsida</taxon>
        <taxon>eudicotyledons</taxon>
        <taxon>Gunneridae</taxon>
        <taxon>Pentapetalae</taxon>
        <taxon>asterids</taxon>
        <taxon>lamiids</taxon>
        <taxon>Solanales</taxon>
        <taxon>Solanaceae</taxon>
        <taxon>Solanoideae</taxon>
        <taxon>Solaneae</taxon>
        <taxon>Solanum</taxon>
    </lineage>
</organism>
<dbReference type="GO" id="GO:0008233">
    <property type="term" value="F:peptidase activity"/>
    <property type="evidence" value="ECO:0007669"/>
    <property type="project" value="UniProtKB-KW"/>
</dbReference>
<reference evidence="4 5" key="1">
    <citation type="submission" date="2020-09" db="EMBL/GenBank/DDBJ databases">
        <title>De no assembly of potato wild relative species, Solanum commersonii.</title>
        <authorList>
            <person name="Cho K."/>
        </authorList>
    </citation>
    <scope>NUCLEOTIDE SEQUENCE [LARGE SCALE GENOMIC DNA]</scope>
    <source>
        <strain evidence="4">LZ3.2</strain>
        <tissue evidence="4">Leaf</tissue>
    </source>
</reference>
<gene>
    <name evidence="4" type="ORF">H5410_015763</name>
</gene>
<dbReference type="OrthoDB" id="2747330at2759"/>
<protein>
    <recommendedName>
        <fullName evidence="3">Peptidase A1 domain-containing protein</fullName>
    </recommendedName>
</protein>
<evidence type="ECO:0000259" key="3">
    <source>
        <dbReference type="PROSITE" id="PS51767"/>
    </source>
</evidence>
<dbReference type="AlphaFoldDB" id="A0A9J5ZV15"/>